<dbReference type="InterPro" id="IPR036388">
    <property type="entry name" value="WH-like_DNA-bd_sf"/>
</dbReference>
<dbReference type="PANTHER" id="PTHR44846">
    <property type="entry name" value="MANNOSYL-D-GLYCERATE TRANSPORT/METABOLISM SYSTEM REPRESSOR MNGR-RELATED"/>
    <property type="match status" value="1"/>
</dbReference>
<dbReference type="InterPro" id="IPR028978">
    <property type="entry name" value="Chorismate_lyase_/UTRA_dom_sf"/>
</dbReference>
<feature type="domain" description="HTH gntR-type" evidence="4">
    <location>
        <begin position="3"/>
        <end position="71"/>
    </location>
</feature>
<reference evidence="5" key="2">
    <citation type="submission" date="2020-09" db="EMBL/GenBank/DDBJ databases">
        <authorList>
            <person name="Sun Q."/>
            <person name="Zhou Y."/>
        </authorList>
    </citation>
    <scope>NUCLEOTIDE SEQUENCE</scope>
    <source>
        <strain evidence="5">CGMCC 1.12360</strain>
    </source>
</reference>
<keyword evidence="1" id="KW-0805">Transcription regulation</keyword>
<protein>
    <submittedName>
        <fullName evidence="5">GntR family transcriptional regulator</fullName>
    </submittedName>
</protein>
<evidence type="ECO:0000256" key="3">
    <source>
        <dbReference type="ARBA" id="ARBA00023163"/>
    </source>
</evidence>
<dbReference type="InterPro" id="IPR036390">
    <property type="entry name" value="WH_DNA-bd_sf"/>
</dbReference>
<dbReference type="GO" id="GO:0003677">
    <property type="term" value="F:DNA binding"/>
    <property type="evidence" value="ECO:0007669"/>
    <property type="project" value="UniProtKB-KW"/>
</dbReference>
<evidence type="ECO:0000259" key="4">
    <source>
        <dbReference type="PROSITE" id="PS50949"/>
    </source>
</evidence>
<name>A0A8J2TSK6_9BACI</name>
<proteinExistence type="predicted"/>
<dbReference type="Gene3D" id="1.10.10.10">
    <property type="entry name" value="Winged helix-like DNA-binding domain superfamily/Winged helix DNA-binding domain"/>
    <property type="match status" value="1"/>
</dbReference>
<dbReference type="InterPro" id="IPR011663">
    <property type="entry name" value="UTRA"/>
</dbReference>
<dbReference type="GO" id="GO:0045892">
    <property type="term" value="P:negative regulation of DNA-templated transcription"/>
    <property type="evidence" value="ECO:0007669"/>
    <property type="project" value="TreeGrafter"/>
</dbReference>
<dbReference type="SUPFAM" id="SSF46785">
    <property type="entry name" value="Winged helix' DNA-binding domain"/>
    <property type="match status" value="1"/>
</dbReference>
<accession>A0A8J2TSK6</accession>
<dbReference type="SMART" id="SM00866">
    <property type="entry name" value="UTRA"/>
    <property type="match status" value="1"/>
</dbReference>
<dbReference type="Pfam" id="PF00392">
    <property type="entry name" value="GntR"/>
    <property type="match status" value="1"/>
</dbReference>
<organism evidence="5 6">
    <name type="scientific">Compostibacillus humi</name>
    <dbReference type="NCBI Taxonomy" id="1245525"/>
    <lineage>
        <taxon>Bacteria</taxon>
        <taxon>Bacillati</taxon>
        <taxon>Bacillota</taxon>
        <taxon>Bacilli</taxon>
        <taxon>Bacillales</taxon>
        <taxon>Bacillaceae</taxon>
        <taxon>Compostibacillus</taxon>
    </lineage>
</organism>
<evidence type="ECO:0000313" key="5">
    <source>
        <dbReference type="EMBL" id="GFZ86671.1"/>
    </source>
</evidence>
<dbReference type="PRINTS" id="PR00035">
    <property type="entry name" value="HTHGNTR"/>
</dbReference>
<keyword evidence="3" id="KW-0804">Transcription</keyword>
<dbReference type="GO" id="GO:0003700">
    <property type="term" value="F:DNA-binding transcription factor activity"/>
    <property type="evidence" value="ECO:0007669"/>
    <property type="project" value="InterPro"/>
</dbReference>
<dbReference type="InterPro" id="IPR050679">
    <property type="entry name" value="Bact_HTH_transcr_reg"/>
</dbReference>
<dbReference type="SUPFAM" id="SSF64288">
    <property type="entry name" value="Chorismate lyase-like"/>
    <property type="match status" value="1"/>
</dbReference>
<reference evidence="5" key="1">
    <citation type="journal article" date="2014" name="Int. J. Syst. Evol. Microbiol.">
        <title>Complete genome sequence of Corynebacterium casei LMG S-19264T (=DSM 44701T), isolated from a smear-ripened cheese.</title>
        <authorList>
            <consortium name="US DOE Joint Genome Institute (JGI-PGF)"/>
            <person name="Walter F."/>
            <person name="Albersmeier A."/>
            <person name="Kalinowski J."/>
            <person name="Ruckert C."/>
        </authorList>
    </citation>
    <scope>NUCLEOTIDE SEQUENCE</scope>
    <source>
        <strain evidence="5">CGMCC 1.12360</strain>
    </source>
</reference>
<evidence type="ECO:0000256" key="1">
    <source>
        <dbReference type="ARBA" id="ARBA00023015"/>
    </source>
</evidence>
<comment type="caution">
    <text evidence="5">The sequence shown here is derived from an EMBL/GenBank/DDBJ whole genome shotgun (WGS) entry which is preliminary data.</text>
</comment>
<gene>
    <name evidence="5" type="ORF">GCM10010978_28170</name>
</gene>
<dbReference type="CDD" id="cd07377">
    <property type="entry name" value="WHTH_GntR"/>
    <property type="match status" value="1"/>
</dbReference>
<evidence type="ECO:0000313" key="6">
    <source>
        <dbReference type="Proteomes" id="UP000602050"/>
    </source>
</evidence>
<sequence length="249" mass="28774">MKRSLYLEVYRDLFNKIASGYYKIGDKLPTEMEMQHLYGVSRAPIRQALGKLQEKGLIERKPGIGTIVTKNESSVPWPAVGGFSSNFSKKWNKLKVKTISVKTIIPDADVTANLELEMEKPVVEVIRIRTENDIPIFLLTHYYVDVDIEKIKNAGEILNMRQFAQEVLGVEFTYVTEEITAIAADEKTGFYLQVDKGFPLLQIKRVSYNSNFQPVEYVKYFVNTKDWPYNVAYSKDLHHFKLYRDSEIN</sequence>
<dbReference type="AlphaFoldDB" id="A0A8J2TSK6"/>
<dbReference type="PROSITE" id="PS50949">
    <property type="entry name" value="HTH_GNTR"/>
    <property type="match status" value="1"/>
</dbReference>
<dbReference type="PANTHER" id="PTHR44846:SF1">
    <property type="entry name" value="MANNOSYL-D-GLYCERATE TRANSPORT_METABOLISM SYSTEM REPRESSOR MNGR-RELATED"/>
    <property type="match status" value="1"/>
</dbReference>
<dbReference type="SMART" id="SM00345">
    <property type="entry name" value="HTH_GNTR"/>
    <property type="match status" value="1"/>
</dbReference>
<keyword evidence="6" id="KW-1185">Reference proteome</keyword>
<dbReference type="InterPro" id="IPR000524">
    <property type="entry name" value="Tscrpt_reg_HTH_GntR"/>
</dbReference>
<dbReference type="Gene3D" id="3.40.1410.10">
    <property type="entry name" value="Chorismate lyase-like"/>
    <property type="match status" value="1"/>
</dbReference>
<keyword evidence="2" id="KW-0238">DNA-binding</keyword>
<evidence type="ECO:0000256" key="2">
    <source>
        <dbReference type="ARBA" id="ARBA00023125"/>
    </source>
</evidence>
<dbReference type="Pfam" id="PF07702">
    <property type="entry name" value="UTRA"/>
    <property type="match status" value="1"/>
</dbReference>
<dbReference type="RefSeq" id="WP_188393061.1">
    <property type="nucleotide sequence ID" value="NZ_BMEV01000069.1"/>
</dbReference>
<dbReference type="EMBL" id="BMEV01000069">
    <property type="protein sequence ID" value="GFZ86671.1"/>
    <property type="molecule type" value="Genomic_DNA"/>
</dbReference>
<dbReference type="Proteomes" id="UP000602050">
    <property type="component" value="Unassembled WGS sequence"/>
</dbReference>